<organism evidence="1 2">
    <name type="scientific">Phocaeicola dorei DSM 17855</name>
    <dbReference type="NCBI Taxonomy" id="483217"/>
    <lineage>
        <taxon>Bacteria</taxon>
        <taxon>Pseudomonadati</taxon>
        <taxon>Bacteroidota</taxon>
        <taxon>Bacteroidia</taxon>
        <taxon>Bacteroidales</taxon>
        <taxon>Bacteroidaceae</taxon>
        <taxon>Phocaeicola</taxon>
    </lineage>
</organism>
<dbReference type="Proteomes" id="UP000004849">
    <property type="component" value="Unassembled WGS sequence"/>
</dbReference>
<protein>
    <submittedName>
        <fullName evidence="1">Uncharacterized protein</fullName>
    </submittedName>
</protein>
<dbReference type="AlphaFoldDB" id="B6VY05"/>
<reference evidence="1 2" key="2">
    <citation type="submission" date="2008-10" db="EMBL/GenBank/DDBJ databases">
        <authorList>
            <person name="Fulton L."/>
            <person name="Clifton S."/>
            <person name="Fulton B."/>
            <person name="Xu J."/>
            <person name="Minx P."/>
            <person name="Pepin K.H."/>
            <person name="Johnson M."/>
            <person name="Thiruvilangam P."/>
            <person name="Bhonagiri V."/>
            <person name="Nash W.E."/>
            <person name="Mardis E.R."/>
            <person name="Wilson R.K."/>
        </authorList>
    </citation>
    <scope>NUCLEOTIDE SEQUENCE [LARGE SCALE GENOMIC DNA]</scope>
    <source>
        <strain evidence="1 2">DSM 17855</strain>
    </source>
</reference>
<dbReference type="EMBL" id="ABWZ01000043">
    <property type="protein sequence ID" value="EEB25318.1"/>
    <property type="molecule type" value="Genomic_DNA"/>
</dbReference>
<dbReference type="HOGENOM" id="CLU_185020_0_0_10"/>
<gene>
    <name evidence="1" type="ORF">BACDOR_02165</name>
</gene>
<name>B6VY05_9BACT</name>
<reference evidence="1 2" key="1">
    <citation type="submission" date="2008-10" db="EMBL/GenBank/DDBJ databases">
        <title>Draft genome sequence of Bacteroides dorei (DSM 17855).</title>
        <authorList>
            <person name="Sudarsanam P."/>
            <person name="Ley R."/>
            <person name="Guruge J."/>
            <person name="Turnbaugh P.J."/>
            <person name="Mahowald M."/>
            <person name="Liep D."/>
            <person name="Gordon J."/>
        </authorList>
    </citation>
    <scope>NUCLEOTIDE SEQUENCE [LARGE SCALE GENOMIC DNA]</scope>
    <source>
        <strain evidence="1 2">DSM 17855</strain>
    </source>
</reference>
<accession>B6VY05</accession>
<proteinExistence type="predicted"/>
<evidence type="ECO:0000313" key="2">
    <source>
        <dbReference type="Proteomes" id="UP000004849"/>
    </source>
</evidence>
<evidence type="ECO:0000313" key="1">
    <source>
        <dbReference type="EMBL" id="EEB25318.1"/>
    </source>
</evidence>
<sequence>MILQKKNKKKLSKNDKNISFIILYKTKMNEETFFMREERGWKGRLHISGRKPFIYFFQKSKCTCFFPSY</sequence>